<evidence type="ECO:0000313" key="1">
    <source>
        <dbReference type="EMBL" id="KKM82308.1"/>
    </source>
</evidence>
<accession>A0A0F9KK43</accession>
<comment type="caution">
    <text evidence="1">The sequence shown here is derived from an EMBL/GenBank/DDBJ whole genome shotgun (WGS) entry which is preliminary data.</text>
</comment>
<gene>
    <name evidence="1" type="ORF">LCGC14_1320830</name>
</gene>
<protein>
    <submittedName>
        <fullName evidence="1">Uncharacterized protein</fullName>
    </submittedName>
</protein>
<sequence>GKVLIEDVEADIKDEVDAKAKVKVKGPPE</sequence>
<proteinExistence type="predicted"/>
<name>A0A0F9KK43_9ZZZZ</name>
<organism evidence="1">
    <name type="scientific">marine sediment metagenome</name>
    <dbReference type="NCBI Taxonomy" id="412755"/>
    <lineage>
        <taxon>unclassified sequences</taxon>
        <taxon>metagenomes</taxon>
        <taxon>ecological metagenomes</taxon>
    </lineage>
</organism>
<reference evidence="1" key="1">
    <citation type="journal article" date="2015" name="Nature">
        <title>Complex archaea that bridge the gap between prokaryotes and eukaryotes.</title>
        <authorList>
            <person name="Spang A."/>
            <person name="Saw J.H."/>
            <person name="Jorgensen S.L."/>
            <person name="Zaremba-Niedzwiedzka K."/>
            <person name="Martijn J."/>
            <person name="Lind A.E."/>
            <person name="van Eijk R."/>
            <person name="Schleper C."/>
            <person name="Guy L."/>
            <person name="Ettema T.J."/>
        </authorList>
    </citation>
    <scope>NUCLEOTIDE SEQUENCE</scope>
</reference>
<feature type="non-terminal residue" evidence="1">
    <location>
        <position position="1"/>
    </location>
</feature>
<dbReference type="EMBL" id="LAZR01007883">
    <property type="protein sequence ID" value="KKM82308.1"/>
    <property type="molecule type" value="Genomic_DNA"/>
</dbReference>
<dbReference type="AlphaFoldDB" id="A0A0F9KK43"/>